<evidence type="ECO:0000313" key="2">
    <source>
        <dbReference type="Proteomes" id="UP000018958"/>
    </source>
</evidence>
<dbReference type="OrthoDB" id="102172at2759"/>
<evidence type="ECO:0000313" key="1">
    <source>
        <dbReference type="EMBL" id="ETP23810.1"/>
    </source>
</evidence>
<reference evidence="1 2" key="1">
    <citation type="submission" date="2013-11" db="EMBL/GenBank/DDBJ databases">
        <title>The Genome Sequence of Phytophthora parasitica CJ01A1.</title>
        <authorList>
            <consortium name="The Broad Institute Genomics Platform"/>
            <person name="Russ C."/>
            <person name="Tyler B."/>
            <person name="Panabieres F."/>
            <person name="Shan W."/>
            <person name="Tripathy S."/>
            <person name="Grunwald N."/>
            <person name="Machado M."/>
            <person name="Johnson C.S."/>
            <person name="Walker B."/>
            <person name="Young S.K."/>
            <person name="Zeng Q."/>
            <person name="Gargeya S."/>
            <person name="Fitzgerald M."/>
            <person name="Haas B."/>
            <person name="Abouelleil A."/>
            <person name="Allen A.W."/>
            <person name="Alvarado L."/>
            <person name="Arachchi H.M."/>
            <person name="Berlin A.M."/>
            <person name="Chapman S.B."/>
            <person name="Gainer-Dewar J."/>
            <person name="Goldberg J."/>
            <person name="Griggs A."/>
            <person name="Gujja S."/>
            <person name="Hansen M."/>
            <person name="Howarth C."/>
            <person name="Imamovic A."/>
            <person name="Ireland A."/>
            <person name="Larimer J."/>
            <person name="McCowan C."/>
            <person name="Murphy C."/>
            <person name="Pearson M."/>
            <person name="Poon T.W."/>
            <person name="Priest M."/>
            <person name="Roberts A."/>
            <person name="Saif S."/>
            <person name="Shea T."/>
            <person name="Sisk P."/>
            <person name="Sykes S."/>
            <person name="Wortman J."/>
            <person name="Nusbaum C."/>
            <person name="Birren B."/>
        </authorList>
    </citation>
    <scope>NUCLEOTIDE SEQUENCE [LARGE SCALE GENOMIC DNA]</scope>
    <source>
        <strain evidence="1 2">CJ01A1</strain>
    </source>
</reference>
<accession>W2XLR0</accession>
<dbReference type="Proteomes" id="UP000018958">
    <property type="component" value="Unassembled WGS sequence"/>
</dbReference>
<proteinExistence type="predicted"/>
<organism evidence="1 2">
    <name type="scientific">Phytophthora nicotianae CJ01A1</name>
    <dbReference type="NCBI Taxonomy" id="1317063"/>
    <lineage>
        <taxon>Eukaryota</taxon>
        <taxon>Sar</taxon>
        <taxon>Stramenopiles</taxon>
        <taxon>Oomycota</taxon>
        <taxon>Peronosporomycetes</taxon>
        <taxon>Peronosporales</taxon>
        <taxon>Peronosporaceae</taxon>
        <taxon>Phytophthora</taxon>
    </lineage>
</organism>
<sequence length="106" mass="12113">MPHPPVVLYLNTQNMPRVQCAGRHPTSPRNVRAAFGPAYCHHHGNNQDPHAGWAYITREEAQLLSIARRNMWTQDALEEMVARDLEEHMERVELAASDEEEVEASK</sequence>
<dbReference type="EMBL" id="ANIX01000703">
    <property type="protein sequence ID" value="ETP23810.1"/>
    <property type="molecule type" value="Genomic_DNA"/>
</dbReference>
<protein>
    <submittedName>
        <fullName evidence="1">Uncharacterized protein</fullName>
    </submittedName>
</protein>
<dbReference type="AlphaFoldDB" id="W2XLR0"/>
<gene>
    <name evidence="1" type="ORF">F441_03119</name>
</gene>
<name>W2XLR0_PHYNI</name>
<comment type="caution">
    <text evidence="1">The sequence shown here is derived from an EMBL/GenBank/DDBJ whole genome shotgun (WGS) entry which is preliminary data.</text>
</comment>